<gene>
    <name evidence="2" type="ORF">CferDRAFT_0798</name>
</gene>
<dbReference type="Pfam" id="PF00856">
    <property type="entry name" value="SET"/>
    <property type="match status" value="1"/>
</dbReference>
<dbReference type="InterPro" id="IPR053201">
    <property type="entry name" value="Flavunoidine_N-MTase"/>
</dbReference>
<dbReference type="PROSITE" id="PS50280">
    <property type="entry name" value="SET"/>
    <property type="match status" value="1"/>
</dbReference>
<protein>
    <recommendedName>
        <fullName evidence="1">SET domain-containing protein</fullName>
    </recommendedName>
</protein>
<comment type="caution">
    <text evidence="2">The sequence shown here is derived from an EMBL/GenBank/DDBJ whole genome shotgun (WGS) entry which is preliminary data.</text>
</comment>
<dbReference type="SUPFAM" id="SSF82199">
    <property type="entry name" value="SET domain"/>
    <property type="match status" value="1"/>
</dbReference>
<dbReference type="AlphaFoldDB" id="Q0YR85"/>
<evidence type="ECO:0000259" key="1">
    <source>
        <dbReference type="PROSITE" id="PS50280"/>
    </source>
</evidence>
<keyword evidence="3" id="KW-1185">Reference proteome</keyword>
<organism evidence="2 3">
    <name type="scientific">Chlorobium ferrooxidans DSM 13031</name>
    <dbReference type="NCBI Taxonomy" id="377431"/>
    <lineage>
        <taxon>Bacteria</taxon>
        <taxon>Pseudomonadati</taxon>
        <taxon>Chlorobiota</taxon>
        <taxon>Chlorobiia</taxon>
        <taxon>Chlorobiales</taxon>
        <taxon>Chlorobiaceae</taxon>
        <taxon>Chlorobium/Pelodictyon group</taxon>
        <taxon>Chlorobium</taxon>
    </lineage>
</organism>
<reference evidence="2 3" key="1">
    <citation type="submission" date="2006-07" db="EMBL/GenBank/DDBJ databases">
        <title>Annotation of the draft genome assembly of Chlorobium ferroxidans DSM 13031.</title>
        <authorList>
            <consortium name="US DOE Joint Genome Institute (JGI-ORNL)"/>
            <person name="Larimer F."/>
            <person name="Land M."/>
            <person name="Hauser L."/>
        </authorList>
    </citation>
    <scope>NUCLEOTIDE SEQUENCE [LARGE SCALE GENOMIC DNA]</scope>
    <source>
        <strain evidence="2 3">DSM 13031</strain>
    </source>
</reference>
<accession>Q0YR85</accession>
<proteinExistence type="predicted"/>
<dbReference type="RefSeq" id="WP_006366536.1">
    <property type="nucleotide sequence ID" value="NZ_AASE01000012.1"/>
</dbReference>
<dbReference type="InterPro" id="IPR046341">
    <property type="entry name" value="SET_dom_sf"/>
</dbReference>
<reference evidence="2 3" key="2">
    <citation type="submission" date="2006-07" db="EMBL/GenBank/DDBJ databases">
        <title>Sequencing of the draft genome and assembly of Chlorobium ferroxidans DSM 13031.</title>
        <authorList>
            <consortium name="US DOE Joint Genome Institute (JGI-PGF)"/>
            <person name="Copeland A."/>
            <person name="Lucas S."/>
            <person name="Lapidus A."/>
            <person name="Barry K."/>
            <person name="Glavina del Rio T."/>
            <person name="Dalin E."/>
            <person name="Tice H."/>
            <person name="Bruce D."/>
            <person name="Pitluck S."/>
            <person name="Richardson P."/>
        </authorList>
    </citation>
    <scope>NUCLEOTIDE SEQUENCE [LARGE SCALE GENOMIC DNA]</scope>
    <source>
        <strain evidence="2 3">DSM 13031</strain>
    </source>
</reference>
<dbReference type="EMBL" id="AASE01000012">
    <property type="protein sequence ID" value="EAT58824.1"/>
    <property type="molecule type" value="Genomic_DNA"/>
</dbReference>
<dbReference type="Gene3D" id="2.170.270.10">
    <property type="entry name" value="SET domain"/>
    <property type="match status" value="1"/>
</dbReference>
<name>Q0YR85_9CHLB</name>
<dbReference type="OrthoDB" id="671472at2"/>
<dbReference type="Proteomes" id="UP000004162">
    <property type="component" value="Unassembled WGS sequence"/>
</dbReference>
<sequence>MIKLSDVTGKIALYIDPNTGQKHLRATCRHTSGSLFHEFSSSEDVEEPTYLSLQIDHNRHIHLKPDFLQYLNHSCDPNVYVDVKRHEFICLRDIEVNEEITFFYPSTEWAMEQVFDCKCRSANCLGEIKGAMHLDRELLARYKCTPHILEKLHGQAEEQLPVNEPDTH</sequence>
<evidence type="ECO:0000313" key="2">
    <source>
        <dbReference type="EMBL" id="EAT58824.1"/>
    </source>
</evidence>
<dbReference type="PANTHER" id="PTHR12350:SF19">
    <property type="entry name" value="SET DOMAIN-CONTAINING PROTEIN"/>
    <property type="match status" value="1"/>
</dbReference>
<evidence type="ECO:0000313" key="3">
    <source>
        <dbReference type="Proteomes" id="UP000004162"/>
    </source>
</evidence>
<dbReference type="PANTHER" id="PTHR12350">
    <property type="entry name" value="HISTONE-LYSINE N-METHYLTRANSFERASE-RELATED"/>
    <property type="match status" value="1"/>
</dbReference>
<feature type="domain" description="SET" evidence="1">
    <location>
        <begin position="9"/>
        <end position="105"/>
    </location>
</feature>
<dbReference type="InterPro" id="IPR001214">
    <property type="entry name" value="SET_dom"/>
</dbReference>